<evidence type="ECO:0000313" key="26">
    <source>
        <dbReference type="Proteomes" id="UP000028990"/>
    </source>
</evidence>
<keyword evidence="8" id="KW-0677">Repeat</keyword>
<evidence type="ECO:0000259" key="23">
    <source>
        <dbReference type="Pfam" id="PF20805"/>
    </source>
</evidence>
<dbReference type="PROSITE" id="PS51470">
    <property type="entry name" value="FG_GAP"/>
    <property type="match status" value="4"/>
</dbReference>
<dbReference type="STRING" id="885580.ENSFDAP00000016809"/>
<dbReference type="GO" id="GO:0008305">
    <property type="term" value="C:integrin complex"/>
    <property type="evidence" value="ECO:0007669"/>
    <property type="project" value="InterPro"/>
</dbReference>
<evidence type="ECO:0000256" key="16">
    <source>
        <dbReference type="ARBA" id="ARBA00023180"/>
    </source>
</evidence>
<dbReference type="GO" id="GO:0005178">
    <property type="term" value="F:integrin binding"/>
    <property type="evidence" value="ECO:0007669"/>
    <property type="project" value="TreeGrafter"/>
</dbReference>
<keyword evidence="15" id="KW-0675">Receptor</keyword>
<feature type="region of interest" description="Disordered" evidence="19">
    <location>
        <begin position="276"/>
        <end position="297"/>
    </location>
</feature>
<dbReference type="GO" id="GO:0009897">
    <property type="term" value="C:external side of plasma membrane"/>
    <property type="evidence" value="ECO:0007669"/>
    <property type="project" value="TreeGrafter"/>
</dbReference>
<evidence type="ECO:0000256" key="6">
    <source>
        <dbReference type="ARBA" id="ARBA00022723"/>
    </source>
</evidence>
<organism evidence="25 26">
    <name type="scientific">Fukomys damarensis</name>
    <name type="common">Damaraland mole rat</name>
    <name type="synonym">Cryptomys damarensis</name>
    <dbReference type="NCBI Taxonomy" id="885580"/>
    <lineage>
        <taxon>Eukaryota</taxon>
        <taxon>Metazoa</taxon>
        <taxon>Chordata</taxon>
        <taxon>Craniata</taxon>
        <taxon>Vertebrata</taxon>
        <taxon>Euteleostomi</taxon>
        <taxon>Mammalia</taxon>
        <taxon>Eutheria</taxon>
        <taxon>Euarchontoglires</taxon>
        <taxon>Glires</taxon>
        <taxon>Rodentia</taxon>
        <taxon>Hystricomorpha</taxon>
        <taxon>Bathyergidae</taxon>
        <taxon>Fukomys</taxon>
    </lineage>
</organism>
<evidence type="ECO:0000256" key="7">
    <source>
        <dbReference type="ARBA" id="ARBA00022729"/>
    </source>
</evidence>
<evidence type="ECO:0000313" key="25">
    <source>
        <dbReference type="EMBL" id="KFO25260.1"/>
    </source>
</evidence>
<dbReference type="InterPro" id="IPR032695">
    <property type="entry name" value="Integrin_dom_sf"/>
</dbReference>
<evidence type="ECO:0000256" key="1">
    <source>
        <dbReference type="ARBA" id="ARBA00004141"/>
    </source>
</evidence>
<dbReference type="Pfam" id="PF20805">
    <property type="entry name" value="Integrin_A_Ig_2"/>
    <property type="match status" value="1"/>
</dbReference>
<dbReference type="Gene3D" id="2.60.40.1460">
    <property type="entry name" value="Integrin domains. Chain A, domain 2"/>
    <property type="match status" value="1"/>
</dbReference>
<dbReference type="eggNOG" id="KOG0761">
    <property type="taxonomic scope" value="Eukaryota"/>
</dbReference>
<reference evidence="25 26" key="1">
    <citation type="submission" date="2013-11" db="EMBL/GenBank/DDBJ databases">
        <title>The Damaraland mole rat (Fukomys damarensis) genome and evolution of African mole rats.</title>
        <authorList>
            <person name="Gladyshev V.N."/>
            <person name="Fang X."/>
        </authorList>
    </citation>
    <scope>NUCLEOTIDE SEQUENCE [LARGE SCALE GENOMIC DNA]</scope>
    <source>
        <tissue evidence="25">Liver</tissue>
    </source>
</reference>
<feature type="region of interest" description="Disordered" evidence="19">
    <location>
        <begin position="347"/>
        <end position="368"/>
    </location>
</feature>
<feature type="repeat" description="FG-GAP" evidence="18">
    <location>
        <begin position="499"/>
        <end position="560"/>
    </location>
</feature>
<comment type="similarity">
    <text evidence="3">Belongs to the mitochondrial carrier (TC 2.A.29) family.</text>
</comment>
<evidence type="ECO:0000259" key="21">
    <source>
        <dbReference type="Pfam" id="PF08441"/>
    </source>
</evidence>
<protein>
    <submittedName>
        <fullName evidence="25">Integrin alpha-IIb</fullName>
    </submittedName>
</protein>
<evidence type="ECO:0000256" key="3">
    <source>
        <dbReference type="ARBA" id="ARBA00006375"/>
    </source>
</evidence>
<evidence type="ECO:0000256" key="20">
    <source>
        <dbReference type="SAM" id="SignalP"/>
    </source>
</evidence>
<evidence type="ECO:0000256" key="17">
    <source>
        <dbReference type="PROSITE-ProRule" id="PRU00282"/>
    </source>
</evidence>
<feature type="domain" description="Integrin alpha third immunoglobulin-like" evidence="24">
    <location>
        <begin position="843"/>
        <end position="1031"/>
    </location>
</feature>
<keyword evidence="7 20" id="KW-0732">Signal</keyword>
<feature type="repeat" description="Solcar" evidence="17">
    <location>
        <begin position="1373"/>
        <end position="1467"/>
    </location>
</feature>
<dbReference type="GO" id="GO:0098609">
    <property type="term" value="P:cell-cell adhesion"/>
    <property type="evidence" value="ECO:0007669"/>
    <property type="project" value="TreeGrafter"/>
</dbReference>
<feature type="repeat" description="FG-GAP" evidence="18">
    <location>
        <begin position="30"/>
        <end position="89"/>
    </location>
</feature>
<dbReference type="SUPFAM" id="SSF69179">
    <property type="entry name" value="Integrin domains"/>
    <property type="match status" value="3"/>
</dbReference>
<dbReference type="InterPro" id="IPR048286">
    <property type="entry name" value="Integrin_alpha_Ig-like_3"/>
</dbReference>
<dbReference type="FunFam" id="2.60.40.1460:FF:000001">
    <property type="entry name" value="Integrin, alpha V"/>
    <property type="match status" value="1"/>
</dbReference>
<feature type="domain" description="Integrin alpha first immunoglubulin-like" evidence="21">
    <location>
        <begin position="545"/>
        <end position="695"/>
    </location>
</feature>
<keyword evidence="10" id="KW-0130">Cell adhesion</keyword>
<feature type="domain" description="FAM171 N-terminal" evidence="22">
    <location>
        <begin position="1051"/>
        <end position="1159"/>
    </location>
</feature>
<feature type="repeat" description="Solcar" evidence="17">
    <location>
        <begin position="1141"/>
        <end position="1271"/>
    </location>
</feature>
<dbReference type="SUPFAM" id="SSF69318">
    <property type="entry name" value="Integrin alpha N-terminal domain"/>
    <property type="match status" value="2"/>
</dbReference>
<evidence type="ECO:0000256" key="15">
    <source>
        <dbReference type="ARBA" id="ARBA00023170"/>
    </source>
</evidence>
<dbReference type="Pfam" id="PF10577">
    <property type="entry name" value="FAM171A1-2-B_N"/>
    <property type="match status" value="1"/>
</dbReference>
<feature type="repeat" description="FG-GAP" evidence="18">
    <location>
        <begin position="437"/>
        <end position="496"/>
    </location>
</feature>
<dbReference type="Gene3D" id="2.60.40.1510">
    <property type="entry name" value="ntegrin, alpha v. Chain A, domain 3"/>
    <property type="match status" value="1"/>
</dbReference>
<comment type="similarity">
    <text evidence="4">Belongs to the integrin alpha chain family.</text>
</comment>
<dbReference type="PANTHER" id="PTHR23220:SF73">
    <property type="entry name" value="INTEGRIN ALPHA-IIB"/>
    <property type="match status" value="1"/>
</dbReference>
<dbReference type="GO" id="GO:0033627">
    <property type="term" value="P:cell adhesion mediated by integrin"/>
    <property type="evidence" value="ECO:0007669"/>
    <property type="project" value="TreeGrafter"/>
</dbReference>
<dbReference type="Pfam" id="PF00153">
    <property type="entry name" value="Mito_carr"/>
    <property type="match status" value="3"/>
</dbReference>
<dbReference type="SMART" id="SM00191">
    <property type="entry name" value="Int_alpha"/>
    <property type="match status" value="4"/>
</dbReference>
<dbReference type="InterPro" id="IPR028994">
    <property type="entry name" value="Integrin_alpha_N"/>
</dbReference>
<keyword evidence="9" id="KW-0106">Calcium</keyword>
<dbReference type="InterPro" id="IPR048285">
    <property type="entry name" value="Integrin_alpha_Ig-like_2"/>
</dbReference>
<dbReference type="InterPro" id="IPR013649">
    <property type="entry name" value="Integrin_alpha_Ig-like_1"/>
</dbReference>
<keyword evidence="6" id="KW-0479">Metal-binding</keyword>
<dbReference type="InterPro" id="IPR048530">
    <property type="entry name" value="FAM171_N"/>
</dbReference>
<evidence type="ECO:0000256" key="19">
    <source>
        <dbReference type="SAM" id="MobiDB-lite"/>
    </source>
</evidence>
<dbReference type="InterPro" id="IPR000413">
    <property type="entry name" value="Integrin_alpha"/>
</dbReference>
<gene>
    <name evidence="25" type="ORF">H920_13345</name>
</gene>
<dbReference type="GO" id="GO:0001525">
    <property type="term" value="P:angiogenesis"/>
    <property type="evidence" value="ECO:0007669"/>
    <property type="project" value="TreeGrafter"/>
</dbReference>
<comment type="subcellular location">
    <subcellularLocation>
        <location evidence="1">Membrane</location>
        <topology evidence="1">Multi-pass membrane protein</topology>
    </subcellularLocation>
    <subcellularLocation>
        <location evidence="2">Membrane</location>
        <topology evidence="2">Single-pass type I membrane protein</topology>
    </subcellularLocation>
</comment>
<dbReference type="GO" id="GO:0007160">
    <property type="term" value="P:cell-matrix adhesion"/>
    <property type="evidence" value="ECO:0007669"/>
    <property type="project" value="TreeGrafter"/>
</dbReference>
<dbReference type="EMBL" id="KN123381">
    <property type="protein sequence ID" value="KFO25260.1"/>
    <property type="molecule type" value="Genomic_DNA"/>
</dbReference>
<dbReference type="Proteomes" id="UP000028990">
    <property type="component" value="Unassembled WGS sequence"/>
</dbReference>
<dbReference type="Gene3D" id="2.130.10.130">
    <property type="entry name" value="Integrin alpha, N-terminal"/>
    <property type="match status" value="2"/>
</dbReference>
<keyword evidence="5 17" id="KW-0812">Transmembrane</keyword>
<feature type="chain" id="PRO_5005981991" evidence="20">
    <location>
        <begin position="25"/>
        <end position="1479"/>
    </location>
</feature>
<keyword evidence="13 17" id="KW-0472">Membrane</keyword>
<proteinExistence type="inferred from homology"/>
<evidence type="ECO:0000256" key="9">
    <source>
        <dbReference type="ARBA" id="ARBA00022837"/>
    </source>
</evidence>
<feature type="domain" description="Integrin alpha second immunoglobulin-like" evidence="23">
    <location>
        <begin position="697"/>
        <end position="837"/>
    </location>
</feature>
<keyword evidence="12 25" id="KW-0401">Integrin</keyword>
<dbReference type="GO" id="GO:0046872">
    <property type="term" value="F:metal ion binding"/>
    <property type="evidence" value="ECO:0007669"/>
    <property type="project" value="UniProtKB-KW"/>
</dbReference>
<evidence type="ECO:0000256" key="2">
    <source>
        <dbReference type="ARBA" id="ARBA00004479"/>
    </source>
</evidence>
<evidence type="ECO:0000256" key="11">
    <source>
        <dbReference type="ARBA" id="ARBA00022989"/>
    </source>
</evidence>
<evidence type="ECO:0000256" key="12">
    <source>
        <dbReference type="ARBA" id="ARBA00023037"/>
    </source>
</evidence>
<feature type="repeat" description="FG-GAP" evidence="18">
    <location>
        <begin position="370"/>
        <end position="435"/>
    </location>
</feature>
<dbReference type="InterPro" id="IPR018108">
    <property type="entry name" value="MCP_transmembrane"/>
</dbReference>
<dbReference type="Pfam" id="PF08441">
    <property type="entry name" value="Integrin_A_Ig_1"/>
    <property type="match status" value="1"/>
</dbReference>
<evidence type="ECO:0000256" key="5">
    <source>
        <dbReference type="ARBA" id="ARBA00022692"/>
    </source>
</evidence>
<feature type="repeat" description="Solcar" evidence="17">
    <location>
        <begin position="1279"/>
        <end position="1363"/>
    </location>
</feature>
<evidence type="ECO:0000256" key="4">
    <source>
        <dbReference type="ARBA" id="ARBA00008054"/>
    </source>
</evidence>
<dbReference type="PROSITE" id="PS50920">
    <property type="entry name" value="SOLCAR"/>
    <property type="match status" value="3"/>
</dbReference>
<evidence type="ECO:0000256" key="10">
    <source>
        <dbReference type="ARBA" id="ARBA00022889"/>
    </source>
</evidence>
<dbReference type="SUPFAM" id="SSF103506">
    <property type="entry name" value="Mitochondrial carrier"/>
    <property type="match status" value="1"/>
</dbReference>
<name>A0A091D4W0_FUKDA</name>
<keyword evidence="11" id="KW-1133">Transmembrane helix</keyword>
<evidence type="ECO:0000259" key="24">
    <source>
        <dbReference type="Pfam" id="PF20806"/>
    </source>
</evidence>
<evidence type="ECO:0000256" key="8">
    <source>
        <dbReference type="ARBA" id="ARBA00022737"/>
    </source>
</evidence>
<dbReference type="Pfam" id="PF01839">
    <property type="entry name" value="FG-GAP"/>
    <property type="match status" value="3"/>
</dbReference>
<dbReference type="FunFam" id="1.50.40.10:FF:000159">
    <property type="entry name" value="solute carrier family 25 member 39 isoform X1"/>
    <property type="match status" value="1"/>
</dbReference>
<dbReference type="Pfam" id="PF20806">
    <property type="entry name" value="Integrin_A_Ig_3"/>
    <property type="match status" value="1"/>
</dbReference>
<keyword evidence="16" id="KW-0325">Glycoprotein</keyword>
<accession>A0A091D4W0</accession>
<feature type="compositionally biased region" description="Pro residues" evidence="19">
    <location>
        <begin position="352"/>
        <end position="361"/>
    </location>
</feature>
<dbReference type="Gene3D" id="1.50.40.10">
    <property type="entry name" value="Mitochondrial carrier domain"/>
    <property type="match status" value="1"/>
</dbReference>
<keyword evidence="14" id="KW-1015">Disulfide bond</keyword>
<dbReference type="InterPro" id="IPR013517">
    <property type="entry name" value="FG-GAP"/>
</dbReference>
<dbReference type="PRINTS" id="PR01185">
    <property type="entry name" value="INTEGRINA"/>
</dbReference>
<evidence type="ECO:0000256" key="14">
    <source>
        <dbReference type="ARBA" id="ARBA00023157"/>
    </source>
</evidence>
<evidence type="ECO:0000256" key="18">
    <source>
        <dbReference type="PROSITE-ProRule" id="PRU00803"/>
    </source>
</evidence>
<dbReference type="InterPro" id="IPR023395">
    <property type="entry name" value="MCP_dom_sf"/>
</dbReference>
<keyword evidence="26" id="KW-1185">Reference proteome</keyword>
<evidence type="ECO:0000256" key="13">
    <source>
        <dbReference type="ARBA" id="ARBA00023136"/>
    </source>
</evidence>
<dbReference type="PANTHER" id="PTHR23220">
    <property type="entry name" value="INTEGRIN ALPHA"/>
    <property type="match status" value="1"/>
</dbReference>
<evidence type="ECO:0000259" key="22">
    <source>
        <dbReference type="Pfam" id="PF10577"/>
    </source>
</evidence>
<sequence>MARALCLLHALWLLGHVAAPAAWALNLDAARITVYTGPNGSHFGFSVDFHKDSHMGVAVVVGAPRARGPDQEETGAVFLCPWSAAGGSCSSLLFDLRCSVGPAPPRVWRLPRRAPNPLSNKTVAYSRPRLCINPRLRPPLKATPPHGPWGLPRGLPAETRPSRAITLFRPFSSPLVGDRRYCEAGFSSVITQASGESEGLGQAGELVLGAPGGYFFLGLLARAPIASILSSYQPATLLWHVPSQSFTFDSSDPKFYDSYRGYSVAIGEFNGDLRTPGKRAPRPAWIEDGRAPPGDPGVAGRPIFRPDPHSPQSMSSVPLLGAGPWERAVPSTQVEILDSHHLTLHRLHGEQVPPPPGPGGPPEGRAKARTANSSAPFLQMASYFGHSVAVTDVNGDSRHDLLVGAPLFMDSRADLKLAEVGRVYLFLQPPAPHALGTPSLLLTGTQLYGRFGSAIAPLGDLNRDGYNDVAVAAPYGGPSGRGQVLVFLGQSEGLSVQPSQVLDSPFPAGSGFGFSLRGATDIDDDGYPDLVVGAYGAGKVAVYRAQPVVVATVQLLVKDTLNPAEKRCILPQTRTPVSCFSIQMCVGAAGHSIPQKLRVSAELQLDRQKPRQGRRALLLDSQQAGTTLSLDLGGSHSPTCHTSTAFLRHESDFRDKLSPILLSLNVSLPPSEAGAGPGLVLAGDTHVQEQTRIILDCGEDDVCVPQLKLNATVTGSPLLIGAENLLELHASVANEGEGAYEAELAVQLPPGAHYMRALSDLPGFERLICNQKKENGSRLVLCELGNPLGKGAQIGVTVWVSVGDLEQAGQHVSFQLQVRSKNSRNPHSQVVLLQVPVRAEASVELLGNSFPASLVVSAEGDQKQSGLDSAAPRVEHTYELHNRGPGTVRGLRLGVHLPGQSQATDPLYILDVQPQGGLQCSPQPSPNPLKLEWRLPTVSATPELQEHHQRERRQAGPEQPVLVSCDSAPCTVVQCELQEMAPGHRAMVTVLAMLWLPGLSQDTAAEQYGLTQAANLNFSQRVKQNILEASLTSMHSEFQRGFPAGWLLAEILIKVQVYASGELVPLARASVDVFGNRTLLATGTTDSDGVATLPLSYHLGTWVLVTAARPGFLTNSVPWRVDRLPLYAAVSLCLLPERPATLILYEDLVHILLGSPVTPLDVVKVRLQAQRPSGTGELPHPSRLWSVSYTKWKCLLYCNGVLEPLYLCPNGTRCGPWLQDPTRFTGTVDAFVKIVRHEGPRTLWSGLPATLVMTVPATAIYFTAYDQLKAFLHQQALASDLCAPMLAGALARLGTVTVVSPLELLRTKLQAQHVSYRELGACVRTAVAQGGWRSLWLGWGPTALRDVPFSALYWFNYELLKSWLCGPHTRDQTSVGISFVAGGISGTVAAALTLPFDVVKTQRQVALGAVEAVRVLPPRADSVWLLLRRIRAESGTRGLFAGFLPRVIKAAPSCAIMISTYEFGTSFFQRLDREPLPSR</sequence>
<feature type="signal peptide" evidence="20">
    <location>
        <begin position="1"/>
        <end position="24"/>
    </location>
</feature>
<dbReference type="GO" id="GO:0007229">
    <property type="term" value="P:integrin-mediated signaling pathway"/>
    <property type="evidence" value="ECO:0007669"/>
    <property type="project" value="UniProtKB-KW"/>
</dbReference>
<dbReference type="InterPro" id="IPR013519">
    <property type="entry name" value="Int_alpha_beta-p"/>
</dbReference>
<dbReference type="FunFam" id="2.60.40.1510:FF:000001">
    <property type="entry name" value="Integrin alpha V"/>
    <property type="match status" value="1"/>
</dbReference>
<dbReference type="Gene3D" id="2.60.40.1530">
    <property type="entry name" value="ntegrin, alpha v. Chain A, domain 4"/>
    <property type="match status" value="1"/>
</dbReference>